<feature type="region of interest" description="Disordered" evidence="1">
    <location>
        <begin position="40"/>
        <end position="63"/>
    </location>
</feature>
<evidence type="ECO:0000313" key="3">
    <source>
        <dbReference type="Proteomes" id="UP001633002"/>
    </source>
</evidence>
<organism evidence="2 3">
    <name type="scientific">Riccia sorocarpa</name>
    <dbReference type="NCBI Taxonomy" id="122646"/>
    <lineage>
        <taxon>Eukaryota</taxon>
        <taxon>Viridiplantae</taxon>
        <taxon>Streptophyta</taxon>
        <taxon>Embryophyta</taxon>
        <taxon>Marchantiophyta</taxon>
        <taxon>Marchantiopsida</taxon>
        <taxon>Marchantiidae</taxon>
        <taxon>Marchantiales</taxon>
        <taxon>Ricciaceae</taxon>
        <taxon>Riccia</taxon>
    </lineage>
</organism>
<proteinExistence type="predicted"/>
<feature type="compositionally biased region" description="Pro residues" evidence="1">
    <location>
        <begin position="40"/>
        <end position="49"/>
    </location>
</feature>
<accession>A0ABD3IDT8</accession>
<keyword evidence="3" id="KW-1185">Reference proteome</keyword>
<name>A0ABD3IDT8_9MARC</name>
<dbReference type="Proteomes" id="UP001633002">
    <property type="component" value="Unassembled WGS sequence"/>
</dbReference>
<gene>
    <name evidence="2" type="ORF">R1sor_019668</name>
</gene>
<evidence type="ECO:0000313" key="2">
    <source>
        <dbReference type="EMBL" id="KAL3701646.1"/>
    </source>
</evidence>
<reference evidence="2 3" key="1">
    <citation type="submission" date="2024-09" db="EMBL/GenBank/DDBJ databases">
        <title>Chromosome-scale assembly of Riccia sorocarpa.</title>
        <authorList>
            <person name="Paukszto L."/>
        </authorList>
    </citation>
    <scope>NUCLEOTIDE SEQUENCE [LARGE SCALE GENOMIC DNA]</scope>
    <source>
        <strain evidence="2">LP-2024</strain>
        <tissue evidence="2">Aerial parts of the thallus</tissue>
    </source>
</reference>
<protein>
    <submittedName>
        <fullName evidence="2">Uncharacterized protein</fullName>
    </submittedName>
</protein>
<dbReference type="EMBL" id="JBJQOH010000001">
    <property type="protein sequence ID" value="KAL3701646.1"/>
    <property type="molecule type" value="Genomic_DNA"/>
</dbReference>
<sequence length="213" mass="24365">MRTYIPLKLGIAEVRQPIRYLTLGDPCTHCCYPPHEEVECPPPPVYPQPPEEDNDTAAHSDTVQWQTPQLPVQHPPPPDQDNTLPCCSPPIRRAYVNRQGVNPPRSAPTRTDYAITHGFPTAPPRHPPLDLNAAPQTGQPMDMEDPSQWTLQEHLRTWELQLSYLKDQQQRKLKAIYQLDDLEHQLAVLHEDNDLSPEYASKIRELTTQIQNI</sequence>
<evidence type="ECO:0000256" key="1">
    <source>
        <dbReference type="SAM" id="MobiDB-lite"/>
    </source>
</evidence>
<comment type="caution">
    <text evidence="2">The sequence shown here is derived from an EMBL/GenBank/DDBJ whole genome shotgun (WGS) entry which is preliminary data.</text>
</comment>
<dbReference type="AlphaFoldDB" id="A0ABD3IDT8"/>